<dbReference type="Pfam" id="PF14322">
    <property type="entry name" value="SusD-like_3"/>
    <property type="match status" value="1"/>
</dbReference>
<comment type="subcellular location">
    <subcellularLocation>
        <location evidence="1">Cell outer membrane</location>
    </subcellularLocation>
</comment>
<comment type="similarity">
    <text evidence="2">Belongs to the SusD family.</text>
</comment>
<evidence type="ECO:0000256" key="4">
    <source>
        <dbReference type="ARBA" id="ARBA00023136"/>
    </source>
</evidence>
<keyword evidence="3 6" id="KW-0732">Signal</keyword>
<sequence>MKKLIIPAAISAMILGAMACQKKFLDLKPEDRLTEVQYFNSPAQFKAATNEFYEKMISWQKIDNSNIFEFIDMGSDLCADFTQGPADYGRGLVTVPMDDIYWNNAYAYIRGNNIVLQKAEAYSGDKKEIAQYVAAAKFFRAWHHFFLLKRFGGVPIVTTVPDITGAELQAPRNSRYEVVDQILKDLTEAIPDLPIEQAIPSDEKGHLSKWAAEAFKARVLLYEATWRKYTGNSTDFKGSGGPAYDQINEFLTEAATLAKDVIQNGGYKLWNYNSNTAMKNRSNYYLFCIDGTGSNPLGLDKSSNNEFILKSIYDVNLRPGGRNISATVQSYMVPSRKFMDMFLSINGMPIEKTAQFKGYATVEDEYQNRDFRLQSYILGDADAPAAGKIKLTDATEQGYTARKFSANKYPTYRAANKESQDYPQIRLAEVYLIYAEALMEKNKSISDADLNMSINLTRARAGVAPLTNKFATDSSLNILDEIRRERTVELFSENSRFDDLKRWGIAEHELNQNVCGMVVGGVGYKTDFRTVTGDSTSLYNPNVYVNKETTVATGKGNLKAILIDRAEDRNFKRTHYLLPIPLRQIQLNANLVQNNGY</sequence>
<keyword evidence="10" id="KW-1185">Reference proteome</keyword>
<evidence type="ECO:0000313" key="9">
    <source>
        <dbReference type="EMBL" id="OQP52776.1"/>
    </source>
</evidence>
<dbReference type="InterPro" id="IPR033985">
    <property type="entry name" value="SusD-like_N"/>
</dbReference>
<comment type="caution">
    <text evidence="9">The sequence shown here is derived from an EMBL/GenBank/DDBJ whole genome shotgun (WGS) entry which is preliminary data.</text>
</comment>
<feature type="signal peptide" evidence="6">
    <location>
        <begin position="1"/>
        <end position="19"/>
    </location>
</feature>
<evidence type="ECO:0000313" key="10">
    <source>
        <dbReference type="Proteomes" id="UP000192610"/>
    </source>
</evidence>
<organism evidence="9 10">
    <name type="scientific">Niastella yeongjuensis</name>
    <dbReference type="NCBI Taxonomy" id="354355"/>
    <lineage>
        <taxon>Bacteria</taxon>
        <taxon>Pseudomonadati</taxon>
        <taxon>Bacteroidota</taxon>
        <taxon>Chitinophagia</taxon>
        <taxon>Chitinophagales</taxon>
        <taxon>Chitinophagaceae</taxon>
        <taxon>Niastella</taxon>
    </lineage>
</organism>
<dbReference type="GO" id="GO:0009279">
    <property type="term" value="C:cell outer membrane"/>
    <property type="evidence" value="ECO:0007669"/>
    <property type="project" value="UniProtKB-SubCell"/>
</dbReference>
<evidence type="ECO:0000256" key="1">
    <source>
        <dbReference type="ARBA" id="ARBA00004442"/>
    </source>
</evidence>
<evidence type="ECO:0008006" key="11">
    <source>
        <dbReference type="Google" id="ProtNLM"/>
    </source>
</evidence>
<evidence type="ECO:0000259" key="7">
    <source>
        <dbReference type="Pfam" id="PF07980"/>
    </source>
</evidence>
<dbReference type="InterPro" id="IPR012944">
    <property type="entry name" value="SusD_RagB_dom"/>
</dbReference>
<evidence type="ECO:0000256" key="5">
    <source>
        <dbReference type="ARBA" id="ARBA00023237"/>
    </source>
</evidence>
<dbReference type="SUPFAM" id="SSF48452">
    <property type="entry name" value="TPR-like"/>
    <property type="match status" value="1"/>
</dbReference>
<accession>A0A1V9F3F3</accession>
<keyword evidence="4" id="KW-0472">Membrane</keyword>
<gene>
    <name evidence="9" type="ORF">A4H97_24030</name>
</gene>
<protein>
    <recommendedName>
        <fullName evidence="11">Carbohydrate-binding protein SusD</fullName>
    </recommendedName>
</protein>
<dbReference type="PROSITE" id="PS51257">
    <property type="entry name" value="PROKAR_LIPOPROTEIN"/>
    <property type="match status" value="1"/>
</dbReference>
<feature type="domain" description="SusD-like N-terminal" evidence="8">
    <location>
        <begin position="97"/>
        <end position="221"/>
    </location>
</feature>
<keyword evidence="5" id="KW-0998">Cell outer membrane</keyword>
<evidence type="ECO:0000256" key="3">
    <source>
        <dbReference type="ARBA" id="ARBA00022729"/>
    </source>
</evidence>
<dbReference type="Gene3D" id="1.25.40.390">
    <property type="match status" value="1"/>
</dbReference>
<dbReference type="OrthoDB" id="5694214at2"/>
<dbReference type="Proteomes" id="UP000192610">
    <property type="component" value="Unassembled WGS sequence"/>
</dbReference>
<dbReference type="RefSeq" id="WP_081197871.1">
    <property type="nucleotide sequence ID" value="NZ_FOCZ01000009.1"/>
</dbReference>
<evidence type="ECO:0000259" key="8">
    <source>
        <dbReference type="Pfam" id="PF14322"/>
    </source>
</evidence>
<dbReference type="InterPro" id="IPR011990">
    <property type="entry name" value="TPR-like_helical_dom_sf"/>
</dbReference>
<feature type="chain" id="PRO_5010748061" description="Carbohydrate-binding protein SusD" evidence="6">
    <location>
        <begin position="20"/>
        <end position="597"/>
    </location>
</feature>
<reference evidence="10" key="1">
    <citation type="submission" date="2016-04" db="EMBL/GenBank/DDBJ databases">
        <authorList>
            <person name="Chen L."/>
            <person name="Zhuang W."/>
            <person name="Wang G."/>
        </authorList>
    </citation>
    <scope>NUCLEOTIDE SEQUENCE [LARGE SCALE GENOMIC DNA]</scope>
    <source>
        <strain evidence="10">17621</strain>
    </source>
</reference>
<dbReference type="EMBL" id="LVXG01000007">
    <property type="protein sequence ID" value="OQP52776.1"/>
    <property type="molecule type" value="Genomic_DNA"/>
</dbReference>
<evidence type="ECO:0000256" key="6">
    <source>
        <dbReference type="SAM" id="SignalP"/>
    </source>
</evidence>
<dbReference type="Pfam" id="PF07980">
    <property type="entry name" value="SusD_RagB"/>
    <property type="match status" value="1"/>
</dbReference>
<dbReference type="STRING" id="354355.SAMN05660816_04693"/>
<name>A0A1V9F3F3_9BACT</name>
<evidence type="ECO:0000256" key="2">
    <source>
        <dbReference type="ARBA" id="ARBA00006275"/>
    </source>
</evidence>
<proteinExistence type="inferred from homology"/>
<feature type="domain" description="RagB/SusD" evidence="7">
    <location>
        <begin position="330"/>
        <end position="597"/>
    </location>
</feature>
<dbReference type="AlphaFoldDB" id="A0A1V9F3F3"/>